<name>A0A5F9CAP7_RABIT</name>
<accession>A0A5F9CAP7</accession>
<dbReference type="PROSITE" id="PS50922">
    <property type="entry name" value="TLC"/>
    <property type="match status" value="1"/>
</dbReference>
<evidence type="ECO:0000313" key="9">
    <source>
        <dbReference type="Proteomes" id="UP000001811"/>
    </source>
</evidence>
<dbReference type="Bgee" id="ENSOCUG00000031714">
    <property type="expression patterns" value="Expressed in skin of back"/>
</dbReference>
<evidence type="ECO:0000256" key="1">
    <source>
        <dbReference type="ARBA" id="ARBA00004141"/>
    </source>
</evidence>
<comment type="subcellular location">
    <subcellularLocation>
        <location evidence="1">Membrane</location>
        <topology evidence="1">Multi-pass membrane protein</topology>
    </subcellularLocation>
</comment>
<keyword evidence="4 5" id="KW-0472">Membrane</keyword>
<evidence type="ECO:0000256" key="2">
    <source>
        <dbReference type="ARBA" id="ARBA00022692"/>
    </source>
</evidence>
<dbReference type="InterPro" id="IPR006634">
    <property type="entry name" value="TLC-dom"/>
</dbReference>
<evidence type="ECO:0000256" key="4">
    <source>
        <dbReference type="ARBA" id="ARBA00023136"/>
    </source>
</evidence>
<dbReference type="GO" id="GO:0097035">
    <property type="term" value="P:regulation of membrane lipid distribution"/>
    <property type="evidence" value="ECO:0007669"/>
    <property type="project" value="TreeGrafter"/>
</dbReference>
<dbReference type="GO" id="GO:0007009">
    <property type="term" value="P:plasma membrane organization"/>
    <property type="evidence" value="ECO:0007669"/>
    <property type="project" value="TreeGrafter"/>
</dbReference>
<keyword evidence="3 6" id="KW-1133">Transmembrane helix</keyword>
<dbReference type="Ensembl" id="ENSOCUT00000054071.1">
    <property type="protein sequence ID" value="ENSOCUP00000030963.1"/>
    <property type="gene ID" value="ENSOCUG00000031714.1"/>
</dbReference>
<dbReference type="InParanoid" id="A0A5F9CAP7"/>
<reference evidence="8" key="3">
    <citation type="submission" date="2025-09" db="UniProtKB">
        <authorList>
            <consortium name="Ensembl"/>
        </authorList>
    </citation>
    <scope>IDENTIFICATION</scope>
    <source>
        <strain evidence="8">Thorbecke</strain>
    </source>
</reference>
<protein>
    <recommendedName>
        <fullName evidence="7">TLC domain-containing protein</fullName>
    </recommendedName>
</protein>
<feature type="transmembrane region" description="Helical" evidence="6">
    <location>
        <begin position="80"/>
        <end position="99"/>
    </location>
</feature>
<dbReference type="PANTHER" id="PTHR13439">
    <property type="entry name" value="CT120 PROTEIN"/>
    <property type="match status" value="1"/>
</dbReference>
<organism evidence="8 9">
    <name type="scientific">Oryctolagus cuniculus</name>
    <name type="common">Rabbit</name>
    <dbReference type="NCBI Taxonomy" id="9986"/>
    <lineage>
        <taxon>Eukaryota</taxon>
        <taxon>Metazoa</taxon>
        <taxon>Chordata</taxon>
        <taxon>Craniata</taxon>
        <taxon>Vertebrata</taxon>
        <taxon>Euteleostomi</taxon>
        <taxon>Mammalia</taxon>
        <taxon>Eutheria</taxon>
        <taxon>Euarchontoglires</taxon>
        <taxon>Glires</taxon>
        <taxon>Lagomorpha</taxon>
        <taxon>Leporidae</taxon>
        <taxon>Oryctolagus</taxon>
    </lineage>
</organism>
<dbReference type="GO" id="GO:0055091">
    <property type="term" value="P:phospholipid homeostasis"/>
    <property type="evidence" value="ECO:0007669"/>
    <property type="project" value="TreeGrafter"/>
</dbReference>
<feature type="transmembrane region" description="Helical" evidence="6">
    <location>
        <begin position="119"/>
        <end position="141"/>
    </location>
</feature>
<dbReference type="EMBL" id="AAGW02002827">
    <property type="status" value="NOT_ANNOTATED_CDS"/>
    <property type="molecule type" value="Genomic_DNA"/>
</dbReference>
<evidence type="ECO:0000256" key="5">
    <source>
        <dbReference type="PROSITE-ProRule" id="PRU00205"/>
    </source>
</evidence>
<feature type="domain" description="TLC" evidence="7">
    <location>
        <begin position="1"/>
        <end position="176"/>
    </location>
</feature>
<dbReference type="GeneTree" id="ENSGT00940000167472"/>
<keyword evidence="9" id="KW-1185">Reference proteome</keyword>
<reference evidence="8" key="2">
    <citation type="submission" date="2025-08" db="UniProtKB">
        <authorList>
            <consortium name="Ensembl"/>
        </authorList>
    </citation>
    <scope>IDENTIFICATION</scope>
    <source>
        <strain evidence="8">Thorbecke</strain>
    </source>
</reference>
<evidence type="ECO:0000259" key="7">
    <source>
        <dbReference type="PROSITE" id="PS50922"/>
    </source>
</evidence>
<dbReference type="InterPro" id="IPR050846">
    <property type="entry name" value="TLCD"/>
</dbReference>
<feature type="transmembrane region" description="Helical" evidence="6">
    <location>
        <begin position="148"/>
        <end position="168"/>
    </location>
</feature>
<sequence>SIIKLDLYSPPLVTGSYSLTLSPLLGCDIDLQWIFDMVLPAFTDSIAWSHMSFLGYFVHCIMAMGALFSAIFWSSFVCKGVLTFLVEVSNVFLITHMMMKIHNAQDRLLYCVNKYVSLVMYFLFHLSPQVYLANFLLYYVGQRTLDSFLLSILLVLDILILIYFSHLLQFDFYPEHVSKQPHKDKFLIE</sequence>
<dbReference type="GO" id="GO:0071709">
    <property type="term" value="P:membrane assembly"/>
    <property type="evidence" value="ECO:0007669"/>
    <property type="project" value="TreeGrafter"/>
</dbReference>
<proteinExistence type="predicted"/>
<evidence type="ECO:0000256" key="6">
    <source>
        <dbReference type="SAM" id="Phobius"/>
    </source>
</evidence>
<dbReference type="Proteomes" id="UP000001811">
    <property type="component" value="Chromosome 13"/>
</dbReference>
<dbReference type="GO" id="GO:0005886">
    <property type="term" value="C:plasma membrane"/>
    <property type="evidence" value="ECO:0007669"/>
    <property type="project" value="TreeGrafter"/>
</dbReference>
<evidence type="ECO:0000256" key="3">
    <source>
        <dbReference type="ARBA" id="ARBA00022989"/>
    </source>
</evidence>
<feature type="transmembrane region" description="Helical" evidence="6">
    <location>
        <begin position="53"/>
        <end position="73"/>
    </location>
</feature>
<evidence type="ECO:0000313" key="8">
    <source>
        <dbReference type="Ensembl" id="ENSOCUP00000030963.1"/>
    </source>
</evidence>
<keyword evidence="2 5" id="KW-0812">Transmembrane</keyword>
<dbReference type="AlphaFoldDB" id="A0A5F9CAP7"/>
<reference evidence="8 9" key="1">
    <citation type="journal article" date="2011" name="Nature">
        <title>A high-resolution map of human evolutionary constraint using 29 mammals.</title>
        <authorList>
            <person name="Lindblad-Toh K."/>
            <person name="Garber M."/>
            <person name="Zuk O."/>
            <person name="Lin M.F."/>
            <person name="Parker B.J."/>
            <person name="Washietl S."/>
            <person name="Kheradpour P."/>
            <person name="Ernst J."/>
            <person name="Jordan G."/>
            <person name="Mauceli E."/>
            <person name="Ward L.D."/>
            <person name="Lowe C.B."/>
            <person name="Holloway A.K."/>
            <person name="Clamp M."/>
            <person name="Gnerre S."/>
            <person name="Alfoldi J."/>
            <person name="Beal K."/>
            <person name="Chang J."/>
            <person name="Clawson H."/>
            <person name="Cuff J."/>
            <person name="Di Palma F."/>
            <person name="Fitzgerald S."/>
            <person name="Flicek P."/>
            <person name="Guttman M."/>
            <person name="Hubisz M.J."/>
            <person name="Jaffe D.B."/>
            <person name="Jungreis I."/>
            <person name="Kent W.J."/>
            <person name="Kostka D."/>
            <person name="Lara M."/>
            <person name="Martins A.L."/>
            <person name="Massingham T."/>
            <person name="Moltke I."/>
            <person name="Raney B.J."/>
            <person name="Rasmussen M.D."/>
            <person name="Robinson J."/>
            <person name="Stark A."/>
            <person name="Vilella A.J."/>
            <person name="Wen J."/>
            <person name="Xie X."/>
            <person name="Zody M.C."/>
            <person name="Baldwin J."/>
            <person name="Bloom T."/>
            <person name="Chin C.W."/>
            <person name="Heiman D."/>
            <person name="Nicol R."/>
            <person name="Nusbaum C."/>
            <person name="Young S."/>
            <person name="Wilkinson J."/>
            <person name="Worley K.C."/>
            <person name="Kovar C.L."/>
            <person name="Muzny D.M."/>
            <person name="Gibbs R.A."/>
            <person name="Cree A."/>
            <person name="Dihn H.H."/>
            <person name="Fowler G."/>
            <person name="Jhangiani S."/>
            <person name="Joshi V."/>
            <person name="Lee S."/>
            <person name="Lewis L.R."/>
            <person name="Nazareth L.V."/>
            <person name="Okwuonu G."/>
            <person name="Santibanez J."/>
            <person name="Warren W.C."/>
            <person name="Mardis E.R."/>
            <person name="Weinstock G.M."/>
            <person name="Wilson R.K."/>
            <person name="Delehaunty K."/>
            <person name="Dooling D."/>
            <person name="Fronik C."/>
            <person name="Fulton L."/>
            <person name="Fulton B."/>
            <person name="Graves T."/>
            <person name="Minx P."/>
            <person name="Sodergren E."/>
            <person name="Birney E."/>
            <person name="Margulies E.H."/>
            <person name="Herrero J."/>
            <person name="Green E.D."/>
            <person name="Haussler D."/>
            <person name="Siepel A."/>
            <person name="Goldman N."/>
            <person name="Pollard K.S."/>
            <person name="Pedersen J.S."/>
            <person name="Lander E.S."/>
            <person name="Kellis M."/>
        </authorList>
    </citation>
    <scope>NUCLEOTIDE SEQUENCE [LARGE SCALE GENOMIC DNA]</scope>
    <source>
        <strain evidence="8 9">Thorbecke inbred</strain>
    </source>
</reference>
<dbReference type="PANTHER" id="PTHR13439:SF5">
    <property type="entry name" value="TLC DOMAIN-CONTAINING PROTEIN 1"/>
    <property type="match status" value="1"/>
</dbReference>